<evidence type="ECO:0000259" key="9">
    <source>
        <dbReference type="PROSITE" id="PS01180"/>
    </source>
</evidence>
<evidence type="ECO:0000256" key="2">
    <source>
        <dbReference type="ARBA" id="ARBA00022525"/>
    </source>
</evidence>
<dbReference type="SMART" id="SM00237">
    <property type="entry name" value="Calx_beta"/>
    <property type="match status" value="2"/>
</dbReference>
<dbReference type="InterPro" id="IPR035914">
    <property type="entry name" value="Sperma_CUB_dom_sf"/>
</dbReference>
<feature type="region of interest" description="Disordered" evidence="8">
    <location>
        <begin position="729"/>
        <end position="748"/>
    </location>
</feature>
<dbReference type="InterPro" id="IPR006626">
    <property type="entry name" value="PbH1"/>
</dbReference>
<feature type="compositionally biased region" description="Low complexity" evidence="8">
    <location>
        <begin position="729"/>
        <end position="747"/>
    </location>
</feature>
<keyword evidence="11" id="KW-1185">Reference proteome</keyword>
<keyword evidence="5" id="KW-0106">Calcium</keyword>
<evidence type="ECO:0000256" key="4">
    <source>
        <dbReference type="ARBA" id="ARBA00022737"/>
    </source>
</evidence>
<dbReference type="Proteomes" id="UP000475249">
    <property type="component" value="Unassembled WGS sequence"/>
</dbReference>
<name>A0A6L9EB62_9FLAO</name>
<organism evidence="10 11">
    <name type="scientific">Poritiphilus flavus</name>
    <dbReference type="NCBI Taxonomy" id="2697053"/>
    <lineage>
        <taxon>Bacteria</taxon>
        <taxon>Pseudomonadati</taxon>
        <taxon>Bacteroidota</taxon>
        <taxon>Flavobacteriia</taxon>
        <taxon>Flavobacteriales</taxon>
        <taxon>Flavobacteriaceae</taxon>
        <taxon>Poritiphilus</taxon>
    </lineage>
</organism>
<dbReference type="Pfam" id="PF17210">
    <property type="entry name" value="SdrD_B"/>
    <property type="match status" value="1"/>
</dbReference>
<dbReference type="InterPro" id="IPR000859">
    <property type="entry name" value="CUB_dom"/>
</dbReference>
<comment type="subcellular location">
    <subcellularLocation>
        <location evidence="1">Secreted</location>
    </subcellularLocation>
</comment>
<accession>A0A6L9EB62</accession>
<dbReference type="InterPro" id="IPR051171">
    <property type="entry name" value="CaCA"/>
</dbReference>
<dbReference type="CDD" id="cd00041">
    <property type="entry name" value="CUB"/>
    <property type="match status" value="1"/>
</dbReference>
<dbReference type="RefSeq" id="WP_161434864.1">
    <property type="nucleotide sequence ID" value="NZ_WXYO01000003.1"/>
</dbReference>
<dbReference type="SMART" id="SM00710">
    <property type="entry name" value="PbH1"/>
    <property type="match status" value="12"/>
</dbReference>
<dbReference type="SMART" id="SM00042">
    <property type="entry name" value="CUB"/>
    <property type="match status" value="1"/>
</dbReference>
<dbReference type="GO" id="GO:0005576">
    <property type="term" value="C:extracellular region"/>
    <property type="evidence" value="ECO:0007669"/>
    <property type="project" value="UniProtKB-SubCell"/>
</dbReference>
<dbReference type="SUPFAM" id="SSF49854">
    <property type="entry name" value="Spermadhesin, CUB domain"/>
    <property type="match status" value="1"/>
</dbReference>
<evidence type="ECO:0000256" key="7">
    <source>
        <dbReference type="ARBA" id="ARBA00023157"/>
    </source>
</evidence>
<evidence type="ECO:0000256" key="1">
    <source>
        <dbReference type="ARBA" id="ARBA00004613"/>
    </source>
</evidence>
<reference evidence="10 11" key="1">
    <citation type="submission" date="2020-01" db="EMBL/GenBank/DDBJ databases">
        <title>Bacteria diversity of Porities sp.</title>
        <authorList>
            <person name="Wang G."/>
        </authorList>
    </citation>
    <scope>NUCLEOTIDE SEQUENCE [LARGE SCALE GENOMIC DNA]</scope>
    <source>
        <strain evidence="10 11">R33</strain>
    </source>
</reference>
<dbReference type="Pfam" id="PF03160">
    <property type="entry name" value="Calx-beta"/>
    <property type="match status" value="2"/>
</dbReference>
<keyword evidence="6" id="KW-0813">Transport</keyword>
<feature type="domain" description="CUB" evidence="9">
    <location>
        <begin position="292"/>
        <end position="406"/>
    </location>
</feature>
<dbReference type="InterPro" id="IPR038081">
    <property type="entry name" value="CalX-like_sf"/>
</dbReference>
<dbReference type="InterPro" id="IPR013783">
    <property type="entry name" value="Ig-like_fold"/>
</dbReference>
<keyword evidence="6" id="KW-0406">Ion transport</keyword>
<dbReference type="GO" id="GO:0030001">
    <property type="term" value="P:metal ion transport"/>
    <property type="evidence" value="ECO:0007669"/>
    <property type="project" value="TreeGrafter"/>
</dbReference>
<evidence type="ECO:0000256" key="6">
    <source>
        <dbReference type="ARBA" id="ARBA00023065"/>
    </source>
</evidence>
<dbReference type="InterPro" id="IPR039448">
    <property type="entry name" value="Beta_helix"/>
</dbReference>
<dbReference type="PANTHER" id="PTHR11878">
    <property type="entry name" value="SODIUM/CALCIUM EXCHANGER"/>
    <property type="match status" value="1"/>
</dbReference>
<dbReference type="InterPro" id="IPR011050">
    <property type="entry name" value="Pectin_lyase_fold/virulence"/>
</dbReference>
<dbReference type="Gene3D" id="2.60.120.290">
    <property type="entry name" value="Spermadhesin, CUB domain"/>
    <property type="match status" value="1"/>
</dbReference>
<dbReference type="InterPro" id="IPR003644">
    <property type="entry name" value="Calx_beta"/>
</dbReference>
<keyword evidence="2" id="KW-0964">Secreted</keyword>
<sequence>MLQIMLKKFGSVILYLLLTTVCFGQQTYLDTFSSVSYSQNNGTANFASNWTENNETTDPSGGRIRITSNQLRFNNLDGRWIYRDLDLTGATSVTLSLDYDATSRGNEGLYIYLWNNSTSNYDVIATINSTNTGTVNYNLTTNYISANSRIAIGGIDSNWSNGEIVFIDNVLFTATFGATITIADVTVDEGAGTATFTATHTGANTTGPFTVNFQTVNGTATAGSDYTSNTGTLNFNGTSGDTEQITVSITDDTDIESSETFTIQFTGTSDGSVTITDTATGTITDNDSTIITDGTTTTTCSTVFFDSGGSGGNYGNSEDRTHTFCPATPGTQIRLNFTSFDVENGFDFLYVYEGTTTGGTLIGQYHNGNLPPSTITSSDASGCLTFRFTSDGSVTDPGWEIAVSCYTPAPALTIDDVAVDEDAGTATFTVTHTGVSTSGPFTVNFTTADGTATAGLDYTLTSGTLSFNGTVGDTEQIVVPITDDMIVEGDETFTISFNTVSDTSVDITDTATGTINNNIGVDTPLTLFNEFNGYYDYAVTGGSLRDQDNNTNSCSITTSSSNTLTSTVPATATIERAYLFWVHSGATPDLDVTFEGQNVTAAYADQTSFGSNVFYAMIGDVTTLVSGVTNLSTNTFDFTGLTIDNADPYCSSTVVVGGWTLMVFYSDDSLPAVSINLYQGFDGEQNNTQSFTLSGFYAIGASGAKTTVLSWEGDQTLANNELLSLTTTSGTTTLSGDGDNDGSSTNNPFNSTIFDNTVVPNVNNTTTYGLDLDTYDISALISQGESSATTNVQVGQDYVMLNAVILKVPSNIIVGSVFEDVNYGGGAGRDMATSSGVGVENARVELYDSTGTFEEFTTTDATGAYAFGGMANGDYSVRVVSNTVRSSRGGGAACTTCLPILTYRRNYTTLGGFVNITNEVGGADPTATDVGAGVLTNAQNVSTVTITADGVAGFDFGFNFNTIVNTNEDGQGSLEQFIINSNNLDETGLDIETNSIFNPASGEDTSVFMIPPTGDTLGRTADANFASGYFDITITNGNPLTNITDSNTVIDGRTQTAYSGDTNSGSVGSGGTTVGVSANTLPNYDRPEIQLYRNNGDVLINEGSSVTIRNIAVYAAVNAGIRVDNGSATISNNLLGVNALGVNAGNIEHGVEVIGGAATIDGNFISTNIDTGVRVDGGTSTIIQNNHITANGNGACDDNITIVSGSGVVIQRNLIENAASLAIDGDGIAGSVTISENTIATSGQNGGNCSGNVENAGILLDGNNSSISNNIIRSNGGPGIVLAGGNSSGNLISQNSIYANGTASDALGIDLDNTDAIGDGVTLNDSGDSDTGPNGSLNFPIISGAYMSGSNLVISGWARPGATIEFFLTDIQQGTASAGDNELGLSTDYGEGQTYLASGVEGSVADTNSGTSVYTDADGNTDNTNQFEFSIPVASPITLGNHITATATLSNSTSEFSPFSIIKIRTIITNRRITYRVNPN</sequence>
<dbReference type="SUPFAM" id="SSF51126">
    <property type="entry name" value="Pectin lyase-like"/>
    <property type="match status" value="1"/>
</dbReference>
<dbReference type="SUPFAM" id="SSF117074">
    <property type="entry name" value="Hypothetical protein PA1324"/>
    <property type="match status" value="1"/>
</dbReference>
<dbReference type="SUPFAM" id="SSF141072">
    <property type="entry name" value="CalX-like"/>
    <property type="match status" value="2"/>
</dbReference>
<keyword evidence="4" id="KW-0677">Repeat</keyword>
<evidence type="ECO:0000313" key="11">
    <source>
        <dbReference type="Proteomes" id="UP000475249"/>
    </source>
</evidence>
<dbReference type="Gene3D" id="2.60.40.10">
    <property type="entry name" value="Immunoglobulins"/>
    <property type="match status" value="1"/>
</dbReference>
<proteinExistence type="predicted"/>
<protein>
    <submittedName>
        <fullName evidence="10">Sodium:calcium exchanger</fullName>
    </submittedName>
</protein>
<evidence type="ECO:0000256" key="8">
    <source>
        <dbReference type="SAM" id="MobiDB-lite"/>
    </source>
</evidence>
<dbReference type="Pfam" id="PF13229">
    <property type="entry name" value="Beta_helix"/>
    <property type="match status" value="1"/>
</dbReference>
<comment type="caution">
    <text evidence="10">The sequence shown here is derived from an EMBL/GenBank/DDBJ whole genome shotgun (WGS) entry which is preliminary data.</text>
</comment>
<keyword evidence="3" id="KW-0732">Signal</keyword>
<dbReference type="PROSITE" id="PS01180">
    <property type="entry name" value="CUB"/>
    <property type="match status" value="1"/>
</dbReference>
<keyword evidence="7" id="KW-1015">Disulfide bond</keyword>
<evidence type="ECO:0000256" key="3">
    <source>
        <dbReference type="ARBA" id="ARBA00022729"/>
    </source>
</evidence>
<dbReference type="Pfam" id="PF00431">
    <property type="entry name" value="CUB"/>
    <property type="match status" value="1"/>
</dbReference>
<dbReference type="PANTHER" id="PTHR11878:SF65">
    <property type="entry name" value="NA_CA-EXCHANGE PROTEIN, ISOFORM G"/>
    <property type="match status" value="1"/>
</dbReference>
<dbReference type="GO" id="GO:0007154">
    <property type="term" value="P:cell communication"/>
    <property type="evidence" value="ECO:0007669"/>
    <property type="project" value="InterPro"/>
</dbReference>
<dbReference type="Gene3D" id="2.60.40.2030">
    <property type="match status" value="2"/>
</dbReference>
<dbReference type="InterPro" id="IPR033764">
    <property type="entry name" value="Sdr_B"/>
</dbReference>
<gene>
    <name evidence="10" type="ORF">GTQ38_07415</name>
</gene>
<dbReference type="EMBL" id="WXYO01000003">
    <property type="protein sequence ID" value="NAS11822.1"/>
    <property type="molecule type" value="Genomic_DNA"/>
</dbReference>
<evidence type="ECO:0000313" key="10">
    <source>
        <dbReference type="EMBL" id="NAS11822.1"/>
    </source>
</evidence>
<evidence type="ECO:0000256" key="5">
    <source>
        <dbReference type="ARBA" id="ARBA00022837"/>
    </source>
</evidence>
<dbReference type="GO" id="GO:0016020">
    <property type="term" value="C:membrane"/>
    <property type="evidence" value="ECO:0007669"/>
    <property type="project" value="InterPro"/>
</dbReference>